<dbReference type="InterPro" id="IPR019235">
    <property type="entry name" value="DUF2178_TM"/>
</dbReference>
<reference evidence="2 3" key="1">
    <citation type="submission" date="2016-10" db="EMBL/GenBank/DDBJ databases">
        <authorList>
            <person name="de Groot N.N."/>
        </authorList>
    </citation>
    <scope>NUCLEOTIDE SEQUENCE [LARGE SCALE GENOMIC DNA]</scope>
    <source>
        <strain evidence="2 3">DSM 797</strain>
    </source>
</reference>
<feature type="transmembrane region" description="Helical" evidence="1">
    <location>
        <begin position="34"/>
        <end position="52"/>
    </location>
</feature>
<dbReference type="AlphaFoldDB" id="A0A1G9TD65"/>
<keyword evidence="3" id="KW-1185">Reference proteome</keyword>
<accession>A0A1G9TD65</accession>
<evidence type="ECO:0000313" key="2">
    <source>
        <dbReference type="EMBL" id="SDM45522.1"/>
    </source>
</evidence>
<organism evidence="2 3">
    <name type="scientific">Romboutsia lituseburensis DSM 797</name>
    <dbReference type="NCBI Taxonomy" id="1121325"/>
    <lineage>
        <taxon>Bacteria</taxon>
        <taxon>Bacillati</taxon>
        <taxon>Bacillota</taxon>
        <taxon>Clostridia</taxon>
        <taxon>Peptostreptococcales</taxon>
        <taxon>Peptostreptococcaceae</taxon>
        <taxon>Romboutsia</taxon>
    </lineage>
</organism>
<feature type="transmembrane region" description="Helical" evidence="1">
    <location>
        <begin position="109"/>
        <end position="128"/>
    </location>
</feature>
<gene>
    <name evidence="2" type="ORF">SAMN04515677_11261</name>
</gene>
<dbReference type="STRING" id="1121325.SAMN04515677_11261"/>
<evidence type="ECO:0008006" key="4">
    <source>
        <dbReference type="Google" id="ProtNLM"/>
    </source>
</evidence>
<dbReference type="RefSeq" id="WP_092727547.1">
    <property type="nucleotide sequence ID" value="NZ_FNGW01000012.1"/>
</dbReference>
<evidence type="ECO:0000313" key="3">
    <source>
        <dbReference type="Proteomes" id="UP000199068"/>
    </source>
</evidence>
<feature type="transmembrane region" description="Helical" evidence="1">
    <location>
        <begin position="82"/>
        <end position="103"/>
    </location>
</feature>
<dbReference type="Proteomes" id="UP000199068">
    <property type="component" value="Unassembled WGS sequence"/>
</dbReference>
<keyword evidence="1" id="KW-1133">Transmembrane helix</keyword>
<protein>
    <recommendedName>
        <fullName evidence="4">DUF2178 domain-containing protein</fullName>
    </recommendedName>
</protein>
<name>A0A1G9TD65_9FIRM</name>
<dbReference type="EMBL" id="FNGW01000012">
    <property type="protein sequence ID" value="SDM45522.1"/>
    <property type="molecule type" value="Genomic_DNA"/>
</dbReference>
<proteinExistence type="predicted"/>
<dbReference type="Pfam" id="PF09946">
    <property type="entry name" value="DUF2178"/>
    <property type="match status" value="1"/>
</dbReference>
<sequence>MNKFILQIITSIFFISFGAIELFFNKSINSLHGYYAVIIGSILLIYSIVSYIKYKRNRKEVDLELSKEFDERDELIQGKSSGLTLILTTFVLFITMSVANFITIPATNALFIVLLAGIIIQFLSRKYYERII</sequence>
<keyword evidence="1" id="KW-0472">Membrane</keyword>
<evidence type="ECO:0000256" key="1">
    <source>
        <dbReference type="SAM" id="Phobius"/>
    </source>
</evidence>
<keyword evidence="1" id="KW-0812">Transmembrane</keyword>